<evidence type="ECO:0000313" key="1">
    <source>
        <dbReference type="Proteomes" id="UP000887565"/>
    </source>
</evidence>
<keyword evidence="1" id="KW-1185">Reference proteome</keyword>
<evidence type="ECO:0000313" key="2">
    <source>
        <dbReference type="WBParaSite" id="nRc.2.0.1.t24599-RA"/>
    </source>
</evidence>
<protein>
    <submittedName>
        <fullName evidence="2">Uncharacterized protein</fullName>
    </submittedName>
</protein>
<name>A0A915JDL1_ROMCU</name>
<organism evidence="1 2">
    <name type="scientific">Romanomermis culicivorax</name>
    <name type="common">Nematode worm</name>
    <dbReference type="NCBI Taxonomy" id="13658"/>
    <lineage>
        <taxon>Eukaryota</taxon>
        <taxon>Metazoa</taxon>
        <taxon>Ecdysozoa</taxon>
        <taxon>Nematoda</taxon>
        <taxon>Enoplea</taxon>
        <taxon>Dorylaimia</taxon>
        <taxon>Mermithida</taxon>
        <taxon>Mermithoidea</taxon>
        <taxon>Mermithidae</taxon>
        <taxon>Romanomermis</taxon>
    </lineage>
</organism>
<dbReference type="Proteomes" id="UP000887565">
    <property type="component" value="Unplaced"/>
</dbReference>
<dbReference type="AlphaFoldDB" id="A0A915JDL1"/>
<sequence>MLTTSCVALNINLIGSRGNMQCGMRIYNQKTLCALEYLRDETWRNTVFERILLLVETTNFLILQILKFLILNQQNSTNFVLIDKAKRIWLSKIERFRPLFVFDSRLFLNSSDDLKLLLMRRCRRLVDTCSYGRLIDGKRGVAEDDASDAEIVADAATPESLVDGVLVRNALPALTCSGAEDVDGIFGNEDSAIEPKKQREVMASRAFRLKNFCKFSVSKNIVKRNQIVEDKIYSELQMKENWNQET</sequence>
<dbReference type="WBParaSite" id="nRc.2.0.1.t24599-RA">
    <property type="protein sequence ID" value="nRc.2.0.1.t24599-RA"/>
    <property type="gene ID" value="nRc.2.0.1.g24599"/>
</dbReference>
<proteinExistence type="predicted"/>
<reference evidence="2" key="1">
    <citation type="submission" date="2022-11" db="UniProtKB">
        <authorList>
            <consortium name="WormBaseParasite"/>
        </authorList>
    </citation>
    <scope>IDENTIFICATION</scope>
</reference>
<accession>A0A915JDL1</accession>